<dbReference type="PANTHER" id="PTHR19854:SF1">
    <property type="entry name" value="GUANINE NUCLEOTIDE-BINDING PROTEIN SUBUNIT BETA-LIKE PROTEIN 1"/>
    <property type="match status" value="1"/>
</dbReference>
<dbReference type="EMBL" id="JBBCAQ010000022">
    <property type="protein sequence ID" value="KAK7590962.1"/>
    <property type="molecule type" value="Genomic_DNA"/>
</dbReference>
<evidence type="ECO:0000256" key="1">
    <source>
        <dbReference type="ARBA" id="ARBA00022574"/>
    </source>
</evidence>
<evidence type="ECO:0000256" key="3">
    <source>
        <dbReference type="PROSITE-ProRule" id="PRU00221"/>
    </source>
</evidence>
<dbReference type="PROSITE" id="PS00678">
    <property type="entry name" value="WD_REPEATS_1"/>
    <property type="match status" value="2"/>
</dbReference>
<dbReference type="InterPro" id="IPR015943">
    <property type="entry name" value="WD40/YVTN_repeat-like_dom_sf"/>
</dbReference>
<keyword evidence="1 3" id="KW-0853">WD repeat</keyword>
<comment type="caution">
    <text evidence="5">The sequence shown here is derived from an EMBL/GenBank/DDBJ whole genome shotgun (WGS) entry which is preliminary data.</text>
</comment>
<dbReference type="SUPFAM" id="SSF50978">
    <property type="entry name" value="WD40 repeat-like"/>
    <property type="match status" value="1"/>
</dbReference>
<dbReference type="SMART" id="SM00320">
    <property type="entry name" value="WD40"/>
    <property type="match status" value="4"/>
</dbReference>
<proteinExistence type="predicted"/>
<dbReference type="AlphaFoldDB" id="A0AAN9TGG2"/>
<gene>
    <name evidence="5" type="ORF">V9T40_002575</name>
</gene>
<dbReference type="PROSITE" id="PS50082">
    <property type="entry name" value="WD_REPEATS_2"/>
    <property type="match status" value="2"/>
</dbReference>
<feature type="domain" description="Anaphase-promoting complex subunit 4-like WD40" evidence="4">
    <location>
        <begin position="235"/>
        <end position="289"/>
    </location>
</feature>
<dbReference type="InterPro" id="IPR036322">
    <property type="entry name" value="WD40_repeat_dom_sf"/>
</dbReference>
<sequence length="313" mass="35468">MPVPPPAPLFVFRGDTNEVHSLLFHETSDKLTLYTGSTDGTVHIWDLMTNKKISSFKTGTLTCLALHFMDFNLLTQDKSCHLKVWTLKEDSPSCMYEKKFNNFSFCKINVLRNKLAIPQPNSMTEIHEYVSSSICRIARLSYPDESMKLGEVQQLKLFDHKSSLFTAIVYENGSLAIWDVDKSEVVSNFKITSATPMAFDFDEEKLQGVCGSNEKDVVFFKVDEQLQLTKIKEIEITNAGVGCLRIRPDRKVLAAGCWDGKVRIFSWKTCKLLAVLDCHKASILDVTFTFSNQPSMMVASASDKKISLWNIYE</sequence>
<evidence type="ECO:0000256" key="2">
    <source>
        <dbReference type="ARBA" id="ARBA00022737"/>
    </source>
</evidence>
<feature type="repeat" description="WD" evidence="3">
    <location>
        <begin position="12"/>
        <end position="55"/>
    </location>
</feature>
<dbReference type="Gene3D" id="2.130.10.10">
    <property type="entry name" value="YVTN repeat-like/Quinoprotein amine dehydrogenase"/>
    <property type="match status" value="2"/>
</dbReference>
<dbReference type="InterPro" id="IPR024977">
    <property type="entry name" value="Apc4-like_WD40_dom"/>
</dbReference>
<reference evidence="5 6" key="1">
    <citation type="submission" date="2024-03" db="EMBL/GenBank/DDBJ databases">
        <title>Adaptation during the transition from Ophiocordyceps entomopathogen to insect associate is accompanied by gene loss and intensified selection.</title>
        <authorList>
            <person name="Ward C.M."/>
            <person name="Onetto C.A."/>
            <person name="Borneman A.R."/>
        </authorList>
    </citation>
    <scope>NUCLEOTIDE SEQUENCE [LARGE SCALE GENOMIC DNA]</scope>
    <source>
        <strain evidence="5">AWRI1</strain>
        <tissue evidence="5">Single Adult Female</tissue>
    </source>
</reference>
<organism evidence="5 6">
    <name type="scientific">Parthenolecanium corni</name>
    <dbReference type="NCBI Taxonomy" id="536013"/>
    <lineage>
        <taxon>Eukaryota</taxon>
        <taxon>Metazoa</taxon>
        <taxon>Ecdysozoa</taxon>
        <taxon>Arthropoda</taxon>
        <taxon>Hexapoda</taxon>
        <taxon>Insecta</taxon>
        <taxon>Pterygota</taxon>
        <taxon>Neoptera</taxon>
        <taxon>Paraneoptera</taxon>
        <taxon>Hemiptera</taxon>
        <taxon>Sternorrhyncha</taxon>
        <taxon>Coccoidea</taxon>
        <taxon>Coccidae</taxon>
        <taxon>Parthenolecanium</taxon>
    </lineage>
</organism>
<dbReference type="InterPro" id="IPR019775">
    <property type="entry name" value="WD40_repeat_CS"/>
</dbReference>
<protein>
    <recommendedName>
        <fullName evidence="4">Anaphase-promoting complex subunit 4-like WD40 domain-containing protein</fullName>
    </recommendedName>
</protein>
<accession>A0AAN9TGG2</accession>
<evidence type="ECO:0000313" key="6">
    <source>
        <dbReference type="Proteomes" id="UP001367676"/>
    </source>
</evidence>
<evidence type="ECO:0000313" key="5">
    <source>
        <dbReference type="EMBL" id="KAK7590962.1"/>
    </source>
</evidence>
<dbReference type="PANTHER" id="PTHR19854">
    <property type="entry name" value="TRANSDUCIN BETA-LIKE 3"/>
    <property type="match status" value="1"/>
</dbReference>
<keyword evidence="6" id="KW-1185">Reference proteome</keyword>
<name>A0AAN9TGG2_9HEMI</name>
<feature type="repeat" description="WD" evidence="3">
    <location>
        <begin position="276"/>
        <end position="313"/>
    </location>
</feature>
<dbReference type="Pfam" id="PF12894">
    <property type="entry name" value="ANAPC4_WD40"/>
    <property type="match status" value="1"/>
</dbReference>
<dbReference type="Pfam" id="PF00400">
    <property type="entry name" value="WD40"/>
    <property type="match status" value="1"/>
</dbReference>
<dbReference type="PROSITE" id="PS50294">
    <property type="entry name" value="WD_REPEATS_REGION"/>
    <property type="match status" value="2"/>
</dbReference>
<dbReference type="Proteomes" id="UP001367676">
    <property type="component" value="Unassembled WGS sequence"/>
</dbReference>
<dbReference type="InterPro" id="IPR001680">
    <property type="entry name" value="WD40_rpt"/>
</dbReference>
<keyword evidence="2" id="KW-0677">Repeat</keyword>
<evidence type="ECO:0000259" key="4">
    <source>
        <dbReference type="Pfam" id="PF12894"/>
    </source>
</evidence>